<organism evidence="5 6">
    <name type="scientific">Bifidobacterium biavatii DSM 23969</name>
    <dbReference type="NCBI Taxonomy" id="1437608"/>
    <lineage>
        <taxon>Bacteria</taxon>
        <taxon>Bacillati</taxon>
        <taxon>Actinomycetota</taxon>
        <taxon>Actinomycetes</taxon>
        <taxon>Bifidobacteriales</taxon>
        <taxon>Bifidobacteriaceae</taxon>
        <taxon>Bifidobacterium</taxon>
    </lineage>
</organism>
<dbReference type="PANTHER" id="PTHR30349:SF64">
    <property type="entry name" value="PROPHAGE INTEGRASE INTD-RELATED"/>
    <property type="match status" value="1"/>
</dbReference>
<comment type="similarity">
    <text evidence="1">Belongs to the 'phage' integrase family.</text>
</comment>
<protein>
    <submittedName>
        <fullName evidence="5">Site-specific recombinase XerD</fullName>
    </submittedName>
</protein>
<keyword evidence="2" id="KW-0238">DNA-binding</keyword>
<sequence length="443" mass="49979">MPNVWIDDLWLKTDHGTPPTPEAKRALANAHDPFKAKVDERWRTTRYGNGKRWRCRWYVTSDGERRQRSKSFAKWADAEAFRTSLEDDIRQDKYVDPRASLRLFRNVAEQWLRSKNNLTDGVRAKYECELRFYVNPKWGDVSLRSIDEDAVAQWIADLAAGSYPTGGPAGRAVKPLSPRSIKSIVKVVFAGVFDYAIAQRYLLRNPARDASVPRPQHQDLVYLDIGQIEQLAAAAERVGRPVDALIVRFQSYVGTRINETFALQVNDLDLQTGHARIRRTWKNSAKRQQIGPPKSGRPRTVAIPKFLIPALAELVEGQSGTAFVFRGARGAHINDHNWRRRIWRPAVKQADLQDMPHLTPHTLRHSYAAIAIRAGADIKALQQQMGHASASLTLDVYGFMFDNRLQEVANAVDSERASALQSSANSSTIMCVDDSTANLDEQV</sequence>
<evidence type="ECO:0000256" key="2">
    <source>
        <dbReference type="ARBA" id="ARBA00023125"/>
    </source>
</evidence>
<evidence type="ECO:0000256" key="3">
    <source>
        <dbReference type="ARBA" id="ARBA00023172"/>
    </source>
</evidence>
<dbReference type="InterPro" id="IPR011010">
    <property type="entry name" value="DNA_brk_join_enz"/>
</dbReference>
<dbReference type="GO" id="GO:0015074">
    <property type="term" value="P:DNA integration"/>
    <property type="evidence" value="ECO:0007669"/>
    <property type="project" value="InterPro"/>
</dbReference>
<dbReference type="Gene3D" id="1.10.443.10">
    <property type="entry name" value="Intergrase catalytic core"/>
    <property type="match status" value="1"/>
</dbReference>
<gene>
    <name evidence="5" type="ORF">BBIA_0042</name>
</gene>
<dbReference type="SUPFAM" id="SSF56349">
    <property type="entry name" value="DNA breaking-rejoining enzymes"/>
    <property type="match status" value="1"/>
</dbReference>
<dbReference type="Gene3D" id="1.10.150.130">
    <property type="match status" value="1"/>
</dbReference>
<dbReference type="CDD" id="cd01189">
    <property type="entry name" value="INT_ICEBs1_C_like"/>
    <property type="match status" value="1"/>
</dbReference>
<dbReference type="GO" id="GO:0006310">
    <property type="term" value="P:DNA recombination"/>
    <property type="evidence" value="ECO:0007669"/>
    <property type="project" value="UniProtKB-KW"/>
</dbReference>
<dbReference type="InterPro" id="IPR010998">
    <property type="entry name" value="Integrase_recombinase_N"/>
</dbReference>
<evidence type="ECO:0000259" key="4">
    <source>
        <dbReference type="PROSITE" id="PS51898"/>
    </source>
</evidence>
<reference evidence="5 6" key="1">
    <citation type="submission" date="2014-03" db="EMBL/GenBank/DDBJ databases">
        <title>Genomics of Bifidobacteria.</title>
        <authorList>
            <person name="Ventura M."/>
            <person name="Milani C."/>
            <person name="Lugli G.A."/>
        </authorList>
    </citation>
    <scope>NUCLEOTIDE SEQUENCE [LARGE SCALE GENOMIC DNA]</scope>
    <source>
        <strain evidence="5 6">DSM 23969</strain>
    </source>
</reference>
<evidence type="ECO:0000313" key="6">
    <source>
        <dbReference type="Proteomes" id="UP000029108"/>
    </source>
</evidence>
<dbReference type="OrthoDB" id="1822491at2"/>
<evidence type="ECO:0000256" key="1">
    <source>
        <dbReference type="ARBA" id="ARBA00008857"/>
    </source>
</evidence>
<dbReference type="EMBL" id="JGYN01000030">
    <property type="protein sequence ID" value="KFI47910.1"/>
    <property type="molecule type" value="Genomic_DNA"/>
</dbReference>
<dbReference type="PANTHER" id="PTHR30349">
    <property type="entry name" value="PHAGE INTEGRASE-RELATED"/>
    <property type="match status" value="1"/>
</dbReference>
<dbReference type="PROSITE" id="PS51898">
    <property type="entry name" value="TYR_RECOMBINASE"/>
    <property type="match status" value="1"/>
</dbReference>
<comment type="caution">
    <text evidence="5">The sequence shown here is derived from an EMBL/GenBank/DDBJ whole genome shotgun (WGS) entry which is preliminary data.</text>
</comment>
<accession>A0A086ZN10</accession>
<dbReference type="InterPro" id="IPR013762">
    <property type="entry name" value="Integrase-like_cat_sf"/>
</dbReference>
<dbReference type="GO" id="GO:0003677">
    <property type="term" value="F:DNA binding"/>
    <property type="evidence" value="ECO:0007669"/>
    <property type="project" value="UniProtKB-KW"/>
</dbReference>
<dbReference type="Pfam" id="PF00589">
    <property type="entry name" value="Phage_integrase"/>
    <property type="match status" value="1"/>
</dbReference>
<proteinExistence type="inferred from homology"/>
<dbReference type="eggNOG" id="COG0582">
    <property type="taxonomic scope" value="Bacteria"/>
</dbReference>
<dbReference type="RefSeq" id="WP_051923959.1">
    <property type="nucleotide sequence ID" value="NZ_JDUU01000016.1"/>
</dbReference>
<dbReference type="InterPro" id="IPR050090">
    <property type="entry name" value="Tyrosine_recombinase_XerCD"/>
</dbReference>
<keyword evidence="3" id="KW-0233">DNA recombination</keyword>
<dbReference type="InterPro" id="IPR002104">
    <property type="entry name" value="Integrase_catalytic"/>
</dbReference>
<dbReference type="AlphaFoldDB" id="A0A086ZN10"/>
<keyword evidence="6" id="KW-1185">Reference proteome</keyword>
<name>A0A086ZN10_9BIFI</name>
<feature type="domain" description="Tyr recombinase" evidence="4">
    <location>
        <begin position="218"/>
        <end position="410"/>
    </location>
</feature>
<dbReference type="Proteomes" id="UP000029108">
    <property type="component" value="Unassembled WGS sequence"/>
</dbReference>
<dbReference type="STRING" id="1437608.GCA_000771645_00754"/>
<evidence type="ECO:0000313" key="5">
    <source>
        <dbReference type="EMBL" id="KFI47910.1"/>
    </source>
</evidence>